<proteinExistence type="predicted"/>
<accession>A0A5B8MJ29</accession>
<keyword evidence="3" id="KW-1185">Reference proteome</keyword>
<feature type="region of interest" description="Disordered" evidence="1">
    <location>
        <begin position="1"/>
        <end position="76"/>
    </location>
</feature>
<sequence>MPKLSSFVKKRGGSVAEGKGSSSSSSTLPPPSSSSKASASGVKAQAAAKAGSSRAPKHPAPDQSQSSEPRPDIGIPKKALGEYIANRVFRWPDGTLRRDKPPAKRNVVVARKEWEDIVTFCRRTGGCTYCAQGKCLLHGFGVSPEEHEKYLREMGLWNQPLKDVQEQIYMEEQGLRTAQVS</sequence>
<reference evidence="2 3" key="1">
    <citation type="submission" date="2018-07" db="EMBL/GenBank/DDBJ databases">
        <title>The complete nuclear genome of the prasinophyte Chloropicon primus (CCMP1205).</title>
        <authorList>
            <person name="Pombert J.-F."/>
            <person name="Otis C."/>
            <person name="Turmel M."/>
            <person name="Lemieux C."/>
        </authorList>
    </citation>
    <scope>NUCLEOTIDE SEQUENCE [LARGE SCALE GENOMIC DNA]</scope>
    <source>
        <strain evidence="2 3">CCMP1205</strain>
    </source>
</reference>
<feature type="compositionally biased region" description="Low complexity" evidence="1">
    <location>
        <begin position="13"/>
        <end position="54"/>
    </location>
</feature>
<gene>
    <name evidence="2" type="ORF">A3770_04p29270</name>
</gene>
<organism evidence="2 3">
    <name type="scientific">Chloropicon primus</name>
    <dbReference type="NCBI Taxonomy" id="1764295"/>
    <lineage>
        <taxon>Eukaryota</taxon>
        <taxon>Viridiplantae</taxon>
        <taxon>Chlorophyta</taxon>
        <taxon>Chloropicophyceae</taxon>
        <taxon>Chloropicales</taxon>
        <taxon>Chloropicaceae</taxon>
        <taxon>Chloropicon</taxon>
    </lineage>
</organism>
<dbReference type="EMBL" id="CP031037">
    <property type="protein sequence ID" value="QDZ20409.1"/>
    <property type="molecule type" value="Genomic_DNA"/>
</dbReference>
<evidence type="ECO:0000256" key="1">
    <source>
        <dbReference type="SAM" id="MobiDB-lite"/>
    </source>
</evidence>
<dbReference type="OrthoDB" id="512370at2759"/>
<evidence type="ECO:0000313" key="2">
    <source>
        <dbReference type="EMBL" id="QDZ20409.1"/>
    </source>
</evidence>
<evidence type="ECO:0000313" key="3">
    <source>
        <dbReference type="Proteomes" id="UP000316726"/>
    </source>
</evidence>
<dbReference type="Proteomes" id="UP000316726">
    <property type="component" value="Chromosome 4"/>
</dbReference>
<name>A0A5B8MJ29_9CHLO</name>
<dbReference type="AlphaFoldDB" id="A0A5B8MJ29"/>
<protein>
    <submittedName>
        <fullName evidence="2">Uncharacterized protein</fullName>
    </submittedName>
</protein>